<accession>A0A840S1P6</accession>
<sequence length="306" mass="34967">MAKVDARANRVIVLLCTHNGGRMLEPQLRSISNQSRPPDMVLVHDWGSSDTTLEQLAHWQKETQELFEVQVFRHQQAPGPARSFVQALADTLDRKLQFDWVLLCDQDDLWRQDKIAEFVACADQNPGLKLIHCDYELINEAGDRIGRSLCGSRRFDGRGASTLVVSVVPGMCMALSRNFLTESRSLWGGVDWYMHDWAFCICAHVLDAPVAYIDKILVGYRQHNSNIQGLRQWWVIGELLRRIQRARDFTILTHRQLSQLQGCSTSFIVPNKFDVVTSVLRDGLLPRLLVLAVAIRLAMHWPRNRV</sequence>
<dbReference type="Proteomes" id="UP000554837">
    <property type="component" value="Unassembled WGS sequence"/>
</dbReference>
<dbReference type="Pfam" id="PF00535">
    <property type="entry name" value="Glycos_transf_2"/>
    <property type="match status" value="1"/>
</dbReference>
<feature type="domain" description="Glycosyltransferase 2-like" evidence="1">
    <location>
        <begin position="13"/>
        <end position="178"/>
    </location>
</feature>
<dbReference type="AlphaFoldDB" id="A0A840S1P6"/>
<evidence type="ECO:0000313" key="3">
    <source>
        <dbReference type="Proteomes" id="UP000554837"/>
    </source>
</evidence>
<proteinExistence type="predicted"/>
<dbReference type="GO" id="GO:0016757">
    <property type="term" value="F:glycosyltransferase activity"/>
    <property type="evidence" value="ECO:0007669"/>
    <property type="project" value="UniProtKB-KW"/>
</dbReference>
<gene>
    <name evidence="2" type="ORF">HNQ51_000077</name>
</gene>
<dbReference type="InterPro" id="IPR050834">
    <property type="entry name" value="Glycosyltransf_2"/>
</dbReference>
<dbReference type="Gene3D" id="3.90.550.10">
    <property type="entry name" value="Spore Coat Polysaccharide Biosynthesis Protein SpsA, Chain A"/>
    <property type="match status" value="1"/>
</dbReference>
<dbReference type="EC" id="2.4.1.-" evidence="2"/>
<dbReference type="EMBL" id="JACHHO010000001">
    <property type="protein sequence ID" value="MBB5202784.1"/>
    <property type="molecule type" value="Genomic_DNA"/>
</dbReference>
<comment type="caution">
    <text evidence="2">The sequence shown here is derived from an EMBL/GenBank/DDBJ whole genome shotgun (WGS) entry which is preliminary data.</text>
</comment>
<dbReference type="PANTHER" id="PTHR43685:SF2">
    <property type="entry name" value="GLYCOSYLTRANSFERASE 2-LIKE DOMAIN-CONTAINING PROTEIN"/>
    <property type="match status" value="1"/>
</dbReference>
<dbReference type="InterPro" id="IPR029044">
    <property type="entry name" value="Nucleotide-diphossugar_trans"/>
</dbReference>
<evidence type="ECO:0000313" key="2">
    <source>
        <dbReference type="EMBL" id="MBB5202784.1"/>
    </source>
</evidence>
<protein>
    <submittedName>
        <fullName evidence="2">Rhamnosyltransferase</fullName>
        <ecNumber evidence="2">2.4.1.-</ecNumber>
    </submittedName>
</protein>
<dbReference type="RefSeq" id="WP_175423724.1">
    <property type="nucleotide sequence ID" value="NZ_CP040709.1"/>
</dbReference>
<evidence type="ECO:0000259" key="1">
    <source>
        <dbReference type="Pfam" id="PF00535"/>
    </source>
</evidence>
<keyword evidence="2" id="KW-0808">Transferase</keyword>
<keyword evidence="3" id="KW-1185">Reference proteome</keyword>
<dbReference type="SUPFAM" id="SSF53448">
    <property type="entry name" value="Nucleotide-diphospho-sugar transferases"/>
    <property type="match status" value="1"/>
</dbReference>
<reference evidence="2 3" key="1">
    <citation type="submission" date="2020-08" db="EMBL/GenBank/DDBJ databases">
        <title>Genomic Encyclopedia of Type Strains, Phase IV (KMG-IV): sequencing the most valuable type-strain genomes for metagenomic binning, comparative biology and taxonomic classification.</title>
        <authorList>
            <person name="Goeker M."/>
        </authorList>
    </citation>
    <scope>NUCLEOTIDE SEQUENCE [LARGE SCALE GENOMIC DNA]</scope>
    <source>
        <strain evidence="2 3">DSM 23958</strain>
    </source>
</reference>
<organism evidence="2 3">
    <name type="scientific">Inhella inkyongensis</name>
    <dbReference type="NCBI Taxonomy" id="392593"/>
    <lineage>
        <taxon>Bacteria</taxon>
        <taxon>Pseudomonadati</taxon>
        <taxon>Pseudomonadota</taxon>
        <taxon>Betaproteobacteria</taxon>
        <taxon>Burkholderiales</taxon>
        <taxon>Sphaerotilaceae</taxon>
        <taxon>Inhella</taxon>
    </lineage>
</organism>
<name>A0A840S1P6_9BURK</name>
<dbReference type="PANTHER" id="PTHR43685">
    <property type="entry name" value="GLYCOSYLTRANSFERASE"/>
    <property type="match status" value="1"/>
</dbReference>
<keyword evidence="2" id="KW-0328">Glycosyltransferase</keyword>
<dbReference type="InterPro" id="IPR001173">
    <property type="entry name" value="Glyco_trans_2-like"/>
</dbReference>